<proteinExistence type="predicted"/>
<name>A0A9D1GR18_9MOLU</name>
<protein>
    <submittedName>
        <fullName evidence="1">Uncharacterized protein</fullName>
    </submittedName>
</protein>
<evidence type="ECO:0000313" key="2">
    <source>
        <dbReference type="Proteomes" id="UP000886758"/>
    </source>
</evidence>
<reference evidence="1" key="1">
    <citation type="submission" date="2020-10" db="EMBL/GenBank/DDBJ databases">
        <authorList>
            <person name="Gilroy R."/>
        </authorList>
    </citation>
    <scope>NUCLEOTIDE SEQUENCE</scope>
    <source>
        <strain evidence="1">ChiW17-6978</strain>
    </source>
</reference>
<comment type="caution">
    <text evidence="1">The sequence shown here is derived from an EMBL/GenBank/DDBJ whole genome shotgun (WGS) entry which is preliminary data.</text>
</comment>
<dbReference type="EMBL" id="DVLF01000079">
    <property type="protein sequence ID" value="HIT49883.1"/>
    <property type="molecule type" value="Genomic_DNA"/>
</dbReference>
<reference evidence="1" key="2">
    <citation type="journal article" date="2021" name="PeerJ">
        <title>Extensive microbial diversity within the chicken gut microbiome revealed by metagenomics and culture.</title>
        <authorList>
            <person name="Gilroy R."/>
            <person name="Ravi A."/>
            <person name="Getino M."/>
            <person name="Pursley I."/>
            <person name="Horton D.L."/>
            <person name="Alikhan N.F."/>
            <person name="Baker D."/>
            <person name="Gharbi K."/>
            <person name="Hall N."/>
            <person name="Watson M."/>
            <person name="Adriaenssens E.M."/>
            <person name="Foster-Nyarko E."/>
            <person name="Jarju S."/>
            <person name="Secka A."/>
            <person name="Antonio M."/>
            <person name="Oren A."/>
            <person name="Chaudhuri R.R."/>
            <person name="La Ragione R."/>
            <person name="Hildebrand F."/>
            <person name="Pallen M.J."/>
        </authorList>
    </citation>
    <scope>NUCLEOTIDE SEQUENCE</scope>
    <source>
        <strain evidence="1">ChiW17-6978</strain>
    </source>
</reference>
<organism evidence="1 2">
    <name type="scientific">Candidatus Pelethenecus faecipullorum</name>
    <dbReference type="NCBI Taxonomy" id="2840900"/>
    <lineage>
        <taxon>Bacteria</taxon>
        <taxon>Bacillati</taxon>
        <taxon>Mycoplasmatota</taxon>
        <taxon>Mollicutes</taxon>
        <taxon>Candidatus Pelethenecus</taxon>
    </lineage>
</organism>
<evidence type="ECO:0000313" key="1">
    <source>
        <dbReference type="EMBL" id="HIT49883.1"/>
    </source>
</evidence>
<gene>
    <name evidence="1" type="ORF">IAD46_02530</name>
</gene>
<dbReference type="Proteomes" id="UP000886758">
    <property type="component" value="Unassembled WGS sequence"/>
</dbReference>
<accession>A0A9D1GR18</accession>
<sequence>MTDFSMALVLPNDLLTYYQGKPLVLKDCYWYEGPITLQALPYGGIQSVFHYHLIIYTKNGFLACDCVEYDGITMSSKEFIERHPNLVNQVLPN</sequence>
<dbReference type="AlphaFoldDB" id="A0A9D1GR18"/>